<evidence type="ECO:0000313" key="8">
    <source>
        <dbReference type="Proteomes" id="UP000199495"/>
    </source>
</evidence>
<dbReference type="Pfam" id="PF05088">
    <property type="entry name" value="Bac_GDH_CD"/>
    <property type="match status" value="1"/>
</dbReference>
<dbReference type="InterPro" id="IPR049059">
    <property type="entry name" value="NAD_Glu_DH_HM1"/>
</dbReference>
<feature type="domain" description="NAD-glutamate dehydrogenase catalytic" evidence="2">
    <location>
        <begin position="710"/>
        <end position="1203"/>
    </location>
</feature>
<dbReference type="InterPro" id="IPR049062">
    <property type="entry name" value="NAD_Glu_DH_ACT2"/>
</dbReference>
<dbReference type="GO" id="GO:0006538">
    <property type="term" value="P:L-glutamate catabolic process"/>
    <property type="evidence" value="ECO:0007669"/>
    <property type="project" value="InterPro"/>
</dbReference>
<dbReference type="InterPro" id="IPR007780">
    <property type="entry name" value="NAD_Glu_DH_bac"/>
</dbReference>
<dbReference type="Pfam" id="PF21078">
    <property type="entry name" value="GDH_HM3"/>
    <property type="match status" value="1"/>
</dbReference>
<dbReference type="Pfam" id="PF21074">
    <property type="entry name" value="GDH_C"/>
    <property type="match status" value="1"/>
</dbReference>
<evidence type="ECO:0000259" key="3">
    <source>
        <dbReference type="Pfam" id="PF21074"/>
    </source>
</evidence>
<dbReference type="STRING" id="440168.SAMN04487974_101445"/>
<feature type="domain" description="NAD-specific glutamate dehydrogenase C-terminal" evidence="3">
    <location>
        <begin position="1249"/>
        <end position="1582"/>
    </location>
</feature>
<dbReference type="InterPro" id="IPR046346">
    <property type="entry name" value="Aminoacid_DH-like_N_sf"/>
</dbReference>
<reference evidence="7 8" key="1">
    <citation type="submission" date="2016-10" db="EMBL/GenBank/DDBJ databases">
        <authorList>
            <person name="de Groot N.N."/>
        </authorList>
    </citation>
    <scope>NUCLEOTIDE SEQUENCE [LARGE SCALE GENOMIC DNA]</scope>
    <source>
        <strain evidence="7 8">CGMCC 1.10267</strain>
    </source>
</reference>
<evidence type="ECO:0000259" key="4">
    <source>
        <dbReference type="Pfam" id="PF21075"/>
    </source>
</evidence>
<evidence type="ECO:0000259" key="2">
    <source>
        <dbReference type="Pfam" id="PF05088"/>
    </source>
</evidence>
<dbReference type="InterPro" id="IPR049064">
    <property type="entry name" value="NAD_Glu_DH_ACT3"/>
</dbReference>
<keyword evidence="8" id="KW-1185">Reference proteome</keyword>
<feature type="domain" description="NAD-glutamate dehydrogenase N-terminal ACT1" evidence="4">
    <location>
        <begin position="29"/>
        <end position="164"/>
    </location>
</feature>
<dbReference type="InterPro" id="IPR028971">
    <property type="entry name" value="NAD-GDH_cat"/>
</dbReference>
<dbReference type="SUPFAM" id="SSF53223">
    <property type="entry name" value="Aminoacid dehydrogenase-like, N-terminal domain"/>
    <property type="match status" value="1"/>
</dbReference>
<sequence>MTETSHTPTHLWHDRIATLADQQPGLARFIANAIKSTDEQDLARYAPETLETLLARTYAHIGERTPGKPDIRAWTPDDTTLSGVTILDIYSADTPFIVDSALAAIRTAGGTVRFMAHPLVAVDTNTTPWTVLEKSTPESRNESVLQVHIDTPADPKTLENITLELTAAMTQVRSAVLDWRDMLERLRTAVVAYREHPPQMREPALNEAIHFLAWLADHNFTFLGMRDYRIAGEGDERTLAPVEGSGLGILRDPDYLYLRQGDTYVHTTDQHLAFLDTDEPLMVTKANRRSLVHRRLHMDYVGVKTFDSTGTITGELRILGLFTSASIATPHTEVPLIRRKLAEIVRRSSLDPRSHAGKALMNALANYPREEMFQISEDELLEFATVISTLPDRPRVRVLPRIDRFDNFVSVLVYLPRDRFDSTVRARIGEHLAARYDGRVSAFTPDFPEGELARVHFIIGRNGGDTPRPDREDLEAEIGEISRTFADRLLSAAPNPAEITDYASAFSADYQIAHSHADALEDIAIFKSLGPDVQLAVRLTAGRDGADSLSLNVYHRAQPIPLSARVPMLENFGFAVVDERTYQIHPTGREVRYLHDMTLSIRDGAKIDLNAASHRIEEAIVAVSTGAIENDGYNRLTLVAGLAHDDVVILRALGHYLRQIGIAYSQAYIWTALANQPAIARALVALFHTLHDPAVEGDRVAKADALRAEIATGLDAITSIDEDRIVQRLVNLVATSVRTNLYQRIDGHKRPALAIKFDAKKIDGLPEPRPYREIFVYSPRVEGVHMRGGPIARGGLRWSDRPEDFRTEILGLVKAQQVKNAVIVPVGAKGGFVPRKMPANPDRDTFMAEGTACYKIFVGALLDITDNLVGDTVLPPEMVFRRDNDDPYLVVAADKGTASFSDTANAISTSRDYWLGDAFASGGSAGFDHKKMGITARGGWEAVKRHFREIDIDIQTQPFTVAGVGDMSGDVFGNAMLLSEKIRLVAAFDHRDIFIDPEPDIAASYAERQRLFNLPRSSWADYDAALISQGGGVFSRQSKSIPLTPQMQTLLGLSAPSATPNEIMTAILKAEIDLLWFGGIGTYIRASDETDAMAGDRANDAIRIPATDLRAKVIGEGANLGLTQRGRIEFALNGGRINTDAIDNSAGVNSSDLEVNIKIALSDMVRSGALDMDTRNAFLVEMTDEVAELCLRNNYLQSLALSLAQRRGMADFPDLVDFIAEQEASGELNRAVEYLPDDATLLERAQSGAALTRPELAVLLAYAKLSLYADLLASPVPDDPYLARELYRYFPDTLAARYPDTIENHRLRREVIATVLSNAMINRGGPAFVSRLVSITAAEPGAVAFAYAAARDSFGLQDLNAAIDHLDTRISGKTQLALYAEVQQIQVSQALWFLRNEDFSNGLSDMVANYRDGIAKIRTALPDLASPFLAQSVATQEKAFEAGGTPPDLARRIAALSVLSLAPDAVLVAQKTGADVLDAARAMFALIETFKLGRLTEQGAAIDAADRFDRMALDRAIANLLRSLRDLAADVLAASDGAIRDRLTAWKSPRATAISRTAATVTELIEGELTISRLSVAAGLLSDLAKS</sequence>
<dbReference type="EMBL" id="FNCS01000001">
    <property type="protein sequence ID" value="SDG21005.1"/>
    <property type="molecule type" value="Genomic_DNA"/>
</dbReference>
<dbReference type="InterPro" id="IPR024727">
    <property type="entry name" value="NAD_Glu_DH_N_ACT1"/>
</dbReference>
<dbReference type="PIRSF" id="PIRSF036761">
    <property type="entry name" value="GDH_Mll4104"/>
    <property type="match status" value="1"/>
</dbReference>
<evidence type="ECO:0000256" key="1">
    <source>
        <dbReference type="ARBA" id="ARBA00023002"/>
    </source>
</evidence>
<dbReference type="GO" id="GO:0004352">
    <property type="term" value="F:glutamate dehydrogenase (NAD+) activity"/>
    <property type="evidence" value="ECO:0007669"/>
    <property type="project" value="InterPro"/>
</dbReference>
<dbReference type="Pfam" id="PF21073">
    <property type="entry name" value="GDH_HM1"/>
    <property type="match status" value="1"/>
</dbReference>
<dbReference type="RefSeq" id="WP_090590702.1">
    <property type="nucleotide sequence ID" value="NZ_FNCS01000001.1"/>
</dbReference>
<feature type="domain" description="NAD-glutamate dehydrogenase ACT3" evidence="6">
    <location>
        <begin position="543"/>
        <end position="611"/>
    </location>
</feature>
<accession>A0A1G7SD48</accession>
<proteinExistence type="predicted"/>
<feature type="domain" description="NAD-glutamate dehydrogenase ACT2" evidence="5">
    <location>
        <begin position="397"/>
        <end position="484"/>
    </location>
</feature>
<dbReference type="PANTHER" id="PTHR43403:SF1">
    <property type="entry name" value="NAD-SPECIFIC GLUTAMATE DEHYDROGENASE"/>
    <property type="match status" value="1"/>
</dbReference>
<protein>
    <submittedName>
        <fullName evidence="7">Glutamate dehydrogenase</fullName>
    </submittedName>
</protein>
<dbReference type="InterPro" id="IPR049056">
    <property type="entry name" value="NAD_Glu_DH_HM3"/>
</dbReference>
<dbReference type="InterPro" id="IPR048381">
    <property type="entry name" value="GDH_C"/>
</dbReference>
<dbReference type="GO" id="GO:0004069">
    <property type="term" value="F:L-aspartate:2-oxoglutarate aminotransferase activity"/>
    <property type="evidence" value="ECO:0007669"/>
    <property type="project" value="InterPro"/>
</dbReference>
<dbReference type="Pfam" id="PF21075">
    <property type="entry name" value="GDH_ACT1"/>
    <property type="match status" value="1"/>
</dbReference>
<evidence type="ECO:0000313" key="7">
    <source>
        <dbReference type="EMBL" id="SDG21005.1"/>
    </source>
</evidence>
<organism evidence="7 8">
    <name type="scientific">Pelagibacterium luteolum</name>
    <dbReference type="NCBI Taxonomy" id="440168"/>
    <lineage>
        <taxon>Bacteria</taxon>
        <taxon>Pseudomonadati</taxon>
        <taxon>Pseudomonadota</taxon>
        <taxon>Alphaproteobacteria</taxon>
        <taxon>Hyphomicrobiales</taxon>
        <taxon>Devosiaceae</taxon>
        <taxon>Pelagibacterium</taxon>
    </lineage>
</organism>
<dbReference type="PANTHER" id="PTHR43403">
    <property type="entry name" value="NAD-SPECIFIC GLUTAMATE DEHYDROGENASE"/>
    <property type="match status" value="1"/>
</dbReference>
<dbReference type="Proteomes" id="UP000199495">
    <property type="component" value="Unassembled WGS sequence"/>
</dbReference>
<dbReference type="OrthoDB" id="9758052at2"/>
<evidence type="ECO:0000259" key="6">
    <source>
        <dbReference type="Pfam" id="PF21077"/>
    </source>
</evidence>
<dbReference type="SUPFAM" id="SSF51735">
    <property type="entry name" value="NAD(P)-binding Rossmann-fold domains"/>
    <property type="match status" value="1"/>
</dbReference>
<dbReference type="InterPro" id="IPR036291">
    <property type="entry name" value="NAD(P)-bd_dom_sf"/>
</dbReference>
<gene>
    <name evidence="7" type="ORF">SAMN04487974_101445</name>
</gene>
<evidence type="ECO:0000259" key="5">
    <source>
        <dbReference type="Pfam" id="PF21076"/>
    </source>
</evidence>
<dbReference type="Gene3D" id="3.40.50.720">
    <property type="entry name" value="NAD(P)-binding Rossmann-like Domain"/>
    <property type="match status" value="1"/>
</dbReference>
<dbReference type="Pfam" id="PF21076">
    <property type="entry name" value="GDH_ACT2"/>
    <property type="match status" value="1"/>
</dbReference>
<dbReference type="Pfam" id="PF21077">
    <property type="entry name" value="GDH_ACT3"/>
    <property type="match status" value="1"/>
</dbReference>
<name>A0A1G7SD48_9HYPH</name>
<keyword evidence="1" id="KW-0560">Oxidoreductase</keyword>